<gene>
    <name evidence="2" type="ORF">NDU88_005292</name>
</gene>
<organism evidence="2 3">
    <name type="scientific">Pleurodeles waltl</name>
    <name type="common">Iberian ribbed newt</name>
    <dbReference type="NCBI Taxonomy" id="8319"/>
    <lineage>
        <taxon>Eukaryota</taxon>
        <taxon>Metazoa</taxon>
        <taxon>Chordata</taxon>
        <taxon>Craniata</taxon>
        <taxon>Vertebrata</taxon>
        <taxon>Euteleostomi</taxon>
        <taxon>Amphibia</taxon>
        <taxon>Batrachia</taxon>
        <taxon>Caudata</taxon>
        <taxon>Salamandroidea</taxon>
        <taxon>Salamandridae</taxon>
        <taxon>Pleurodelinae</taxon>
        <taxon>Pleurodeles</taxon>
    </lineage>
</organism>
<reference evidence="2" key="1">
    <citation type="journal article" date="2022" name="bioRxiv">
        <title>Sequencing and chromosome-scale assembly of the giantPleurodeles waltlgenome.</title>
        <authorList>
            <person name="Brown T."/>
            <person name="Elewa A."/>
            <person name="Iarovenko S."/>
            <person name="Subramanian E."/>
            <person name="Araus A.J."/>
            <person name="Petzold A."/>
            <person name="Susuki M."/>
            <person name="Suzuki K.-i.T."/>
            <person name="Hayashi T."/>
            <person name="Toyoda A."/>
            <person name="Oliveira C."/>
            <person name="Osipova E."/>
            <person name="Leigh N.D."/>
            <person name="Simon A."/>
            <person name="Yun M.H."/>
        </authorList>
    </citation>
    <scope>NUCLEOTIDE SEQUENCE</scope>
    <source>
        <strain evidence="2">20211129_DDA</strain>
        <tissue evidence="2">Liver</tissue>
    </source>
</reference>
<feature type="region of interest" description="Disordered" evidence="1">
    <location>
        <begin position="15"/>
        <end position="42"/>
    </location>
</feature>
<feature type="region of interest" description="Disordered" evidence="1">
    <location>
        <begin position="136"/>
        <end position="206"/>
    </location>
</feature>
<evidence type="ECO:0000256" key="1">
    <source>
        <dbReference type="SAM" id="MobiDB-lite"/>
    </source>
</evidence>
<dbReference type="AlphaFoldDB" id="A0AAV7LWZ5"/>
<evidence type="ECO:0000313" key="2">
    <source>
        <dbReference type="EMBL" id="KAJ1092180.1"/>
    </source>
</evidence>
<keyword evidence="3" id="KW-1185">Reference proteome</keyword>
<comment type="caution">
    <text evidence="2">The sequence shown here is derived from an EMBL/GenBank/DDBJ whole genome shotgun (WGS) entry which is preliminary data.</text>
</comment>
<sequence length="206" mass="21883">MSPVCCVVRARHVPSQARPTTAPTLVGHTPRHHQPSRLPATRQDPPLFLLARAASGLPASEIRLHHAVSASQQMRCKGSPGLSRCRRGLALHPQPQRGLQAAAHGGQVTSCSPNCDRAAGIRWRFTPRARPQAQCAAPGGRLGHFQRPATPDGAEGRPLVPAPRDGALPPGSAANAQKAQATHCPSQLPSRWGAERRHIGRGVIRA</sequence>
<evidence type="ECO:0000313" key="3">
    <source>
        <dbReference type="Proteomes" id="UP001066276"/>
    </source>
</evidence>
<name>A0AAV7LWZ5_PLEWA</name>
<dbReference type="Proteomes" id="UP001066276">
    <property type="component" value="Chromosome 11"/>
</dbReference>
<accession>A0AAV7LWZ5</accession>
<feature type="compositionally biased region" description="Polar residues" evidence="1">
    <location>
        <begin position="174"/>
        <end position="189"/>
    </location>
</feature>
<proteinExistence type="predicted"/>
<dbReference type="EMBL" id="JANPWB010000015">
    <property type="protein sequence ID" value="KAJ1092180.1"/>
    <property type="molecule type" value="Genomic_DNA"/>
</dbReference>
<protein>
    <submittedName>
        <fullName evidence="2">Uncharacterized protein</fullName>
    </submittedName>
</protein>